<feature type="transmembrane region" description="Helical" evidence="1">
    <location>
        <begin position="176"/>
        <end position="197"/>
    </location>
</feature>
<sequence length="236" mass="27485">MQWNPMPEATFWNMNLWIVAGLLLYAWVVQHYFRQVRILFSALFDLRNFDKPVRAAFRDGNMPSAWVNFLFFCVSFTSYAWWVWIVCVKDVFPALPVLGVHPWPGWSQGQASIALSVGLVACWYAVKYLVVRFVAFVMDESRFASFVWKTGLYYDLAFSLVCLPVLALCMRLDGLLLKVIICVLIALYCICFIVRLLRFVIEGKSYSRFSPLHIFVYLCALEILPFVCFWRIFCAL</sequence>
<gene>
    <name evidence="2" type="ORF">IAB08_00200</name>
</gene>
<proteinExistence type="predicted"/>
<evidence type="ECO:0000313" key="3">
    <source>
        <dbReference type="Proteomes" id="UP000823612"/>
    </source>
</evidence>
<name>A0A9D9DQC0_9BACT</name>
<organism evidence="2 3">
    <name type="scientific">Candidatus Pullibacteroides excrementavium</name>
    <dbReference type="NCBI Taxonomy" id="2840905"/>
    <lineage>
        <taxon>Bacteria</taxon>
        <taxon>Pseudomonadati</taxon>
        <taxon>Bacteroidota</taxon>
        <taxon>Bacteroidia</taxon>
        <taxon>Bacteroidales</taxon>
        <taxon>Candidatus Pullibacteroides</taxon>
    </lineage>
</organism>
<feature type="transmembrane region" description="Helical" evidence="1">
    <location>
        <begin position="209"/>
        <end position="233"/>
    </location>
</feature>
<dbReference type="Pfam" id="PF14093">
    <property type="entry name" value="DUF4271"/>
    <property type="match status" value="1"/>
</dbReference>
<dbReference type="EMBL" id="JADIMZ010000004">
    <property type="protein sequence ID" value="MBO8431703.1"/>
    <property type="molecule type" value="Genomic_DNA"/>
</dbReference>
<reference evidence="2" key="1">
    <citation type="submission" date="2020-10" db="EMBL/GenBank/DDBJ databases">
        <authorList>
            <person name="Gilroy R."/>
        </authorList>
    </citation>
    <scope>NUCLEOTIDE SEQUENCE</scope>
    <source>
        <strain evidence="2">2889</strain>
    </source>
</reference>
<evidence type="ECO:0000313" key="2">
    <source>
        <dbReference type="EMBL" id="MBO8431703.1"/>
    </source>
</evidence>
<protein>
    <submittedName>
        <fullName evidence="2">DUF4271 domain-containing protein</fullName>
    </submittedName>
</protein>
<dbReference type="InterPro" id="IPR025367">
    <property type="entry name" value="DUF4271"/>
</dbReference>
<evidence type="ECO:0000256" key="1">
    <source>
        <dbReference type="SAM" id="Phobius"/>
    </source>
</evidence>
<keyword evidence="1" id="KW-0472">Membrane</keyword>
<accession>A0A9D9DQC0</accession>
<dbReference type="AlphaFoldDB" id="A0A9D9DQC0"/>
<feature type="transmembrane region" description="Helical" evidence="1">
    <location>
        <begin position="152"/>
        <end position="170"/>
    </location>
</feature>
<feature type="transmembrane region" description="Helical" evidence="1">
    <location>
        <begin position="12"/>
        <end position="33"/>
    </location>
</feature>
<feature type="transmembrane region" description="Helical" evidence="1">
    <location>
        <begin position="65"/>
        <end position="85"/>
    </location>
</feature>
<keyword evidence="1" id="KW-1133">Transmembrane helix</keyword>
<dbReference type="Proteomes" id="UP000823612">
    <property type="component" value="Unassembled WGS sequence"/>
</dbReference>
<comment type="caution">
    <text evidence="2">The sequence shown here is derived from an EMBL/GenBank/DDBJ whole genome shotgun (WGS) entry which is preliminary data.</text>
</comment>
<reference evidence="2" key="2">
    <citation type="journal article" date="2021" name="PeerJ">
        <title>Extensive microbial diversity within the chicken gut microbiome revealed by metagenomics and culture.</title>
        <authorList>
            <person name="Gilroy R."/>
            <person name="Ravi A."/>
            <person name="Getino M."/>
            <person name="Pursley I."/>
            <person name="Horton D.L."/>
            <person name="Alikhan N.F."/>
            <person name="Baker D."/>
            <person name="Gharbi K."/>
            <person name="Hall N."/>
            <person name="Watson M."/>
            <person name="Adriaenssens E.M."/>
            <person name="Foster-Nyarko E."/>
            <person name="Jarju S."/>
            <person name="Secka A."/>
            <person name="Antonio M."/>
            <person name="Oren A."/>
            <person name="Chaudhuri R.R."/>
            <person name="La Ragione R."/>
            <person name="Hildebrand F."/>
            <person name="Pallen M.J."/>
        </authorList>
    </citation>
    <scope>NUCLEOTIDE SEQUENCE</scope>
    <source>
        <strain evidence="2">2889</strain>
    </source>
</reference>
<keyword evidence="1" id="KW-0812">Transmembrane</keyword>